<evidence type="ECO:0000313" key="9">
    <source>
        <dbReference type="Proteomes" id="UP000095591"/>
    </source>
</evidence>
<keyword evidence="4 6" id="KW-1133">Transmembrane helix</keyword>
<dbReference type="Pfam" id="PF12698">
    <property type="entry name" value="ABC2_membrane_3"/>
    <property type="match status" value="1"/>
</dbReference>
<evidence type="ECO:0000256" key="3">
    <source>
        <dbReference type="ARBA" id="ARBA00022692"/>
    </source>
</evidence>
<dbReference type="GO" id="GO:0005886">
    <property type="term" value="C:plasma membrane"/>
    <property type="evidence" value="ECO:0007669"/>
    <property type="project" value="UniProtKB-SubCell"/>
</dbReference>
<protein>
    <submittedName>
        <fullName evidence="8">ABC-2 family transporter protein</fullName>
    </submittedName>
</protein>
<evidence type="ECO:0000259" key="7">
    <source>
        <dbReference type="Pfam" id="PF12698"/>
    </source>
</evidence>
<feature type="transmembrane region" description="Helical" evidence="6">
    <location>
        <begin position="390"/>
        <end position="410"/>
    </location>
</feature>
<dbReference type="PANTHER" id="PTHR30294:SF29">
    <property type="entry name" value="MULTIDRUG ABC TRANSPORTER PERMEASE YBHS-RELATED"/>
    <property type="match status" value="1"/>
</dbReference>
<sequence>MSKIGLIIKREYLRRVSKKSFILLTFLTPFLFAALAFVPLWLSSIKGDEVHTVAILDATGKYAPLFEDTESYRFINGDKDMDKYRQMSEKEIFAFLNISDDLQKNPKNATLYSKKQIPADLSRLVNMTLKKQIESDKLATFNIPNLQEIIKESKVDFNIQTIKWGDDGSEKQSSSVVASIIGGIFTMLIYMFIMIYGAMVMQGVMEEKTNRIIEIMISSVKPFDLMMGKIIGIGFVGLTQVFLWAIMTLILIAGGSFLVGGGIDNEMVQSGMALNTAPDITMMSAQQPSNEWIEMLGTINFAEIGILFVVYFIGGYLLYSSLFAAIGSAVDSQEDTQQFMLPVTLLLVFALYAGIYSMENPDGPLAFWCSMIPFTSPIVMMVRMPFEVPLWQIALSIASLFLTAICLTWISSKIYRVGILMYGKKPSIKEIFKWINYK</sequence>
<dbReference type="Proteomes" id="UP000095591">
    <property type="component" value="Unassembled WGS sequence"/>
</dbReference>
<evidence type="ECO:0000313" key="8">
    <source>
        <dbReference type="EMBL" id="CUN29091.1"/>
    </source>
</evidence>
<dbReference type="Gene3D" id="3.40.190.10">
    <property type="entry name" value="Periplasmic binding protein-like II"/>
    <property type="match status" value="1"/>
</dbReference>
<feature type="transmembrane region" description="Helical" evidence="6">
    <location>
        <begin position="21"/>
        <end position="42"/>
    </location>
</feature>
<evidence type="ECO:0000256" key="5">
    <source>
        <dbReference type="ARBA" id="ARBA00023136"/>
    </source>
</evidence>
<feature type="transmembrane region" description="Helical" evidence="6">
    <location>
        <begin position="176"/>
        <end position="200"/>
    </location>
</feature>
<dbReference type="EMBL" id="CYXP01000008">
    <property type="protein sequence ID" value="CUN29091.1"/>
    <property type="molecule type" value="Genomic_DNA"/>
</dbReference>
<keyword evidence="3 6" id="KW-0812">Transmembrane</keyword>
<gene>
    <name evidence="8" type="primary">yhaP</name>
    <name evidence="8" type="ORF">ERS852429_03359</name>
</gene>
<feature type="transmembrane region" description="Helical" evidence="6">
    <location>
        <begin position="339"/>
        <end position="358"/>
    </location>
</feature>
<evidence type="ECO:0000256" key="2">
    <source>
        <dbReference type="ARBA" id="ARBA00022475"/>
    </source>
</evidence>
<dbReference type="InterPro" id="IPR051449">
    <property type="entry name" value="ABC-2_transporter_component"/>
</dbReference>
<reference evidence="8 9" key="1">
    <citation type="submission" date="2015-09" db="EMBL/GenBank/DDBJ databases">
        <authorList>
            <consortium name="Pathogen Informatics"/>
        </authorList>
    </citation>
    <scope>NUCLEOTIDE SEQUENCE [LARGE SCALE GENOMIC DNA]</scope>
    <source>
        <strain evidence="8 9">2789STDY5608872</strain>
    </source>
</reference>
<accession>A0A173VPD2</accession>
<evidence type="ECO:0000256" key="1">
    <source>
        <dbReference type="ARBA" id="ARBA00004651"/>
    </source>
</evidence>
<comment type="subcellular location">
    <subcellularLocation>
        <location evidence="1">Cell membrane</location>
        <topology evidence="1">Multi-pass membrane protein</topology>
    </subcellularLocation>
</comment>
<dbReference type="PANTHER" id="PTHR30294">
    <property type="entry name" value="MEMBRANE COMPONENT OF ABC TRANSPORTER YHHJ-RELATED"/>
    <property type="match status" value="1"/>
</dbReference>
<evidence type="ECO:0000256" key="6">
    <source>
        <dbReference type="SAM" id="Phobius"/>
    </source>
</evidence>
<feature type="transmembrane region" description="Helical" evidence="6">
    <location>
        <begin position="241"/>
        <end position="263"/>
    </location>
</feature>
<dbReference type="SUPFAM" id="SSF53850">
    <property type="entry name" value="Periplasmic binding protein-like II"/>
    <property type="match status" value="1"/>
</dbReference>
<organism evidence="8 9">
    <name type="scientific">Parabacteroides distasonis</name>
    <dbReference type="NCBI Taxonomy" id="823"/>
    <lineage>
        <taxon>Bacteria</taxon>
        <taxon>Pseudomonadati</taxon>
        <taxon>Bacteroidota</taxon>
        <taxon>Bacteroidia</taxon>
        <taxon>Bacteroidales</taxon>
        <taxon>Tannerellaceae</taxon>
        <taxon>Parabacteroides</taxon>
    </lineage>
</organism>
<feature type="transmembrane region" description="Helical" evidence="6">
    <location>
        <begin position="292"/>
        <end position="319"/>
    </location>
</feature>
<evidence type="ECO:0000256" key="4">
    <source>
        <dbReference type="ARBA" id="ARBA00022989"/>
    </source>
</evidence>
<feature type="domain" description="ABC-2 type transporter transmembrane" evidence="7">
    <location>
        <begin position="19"/>
        <end position="412"/>
    </location>
</feature>
<dbReference type="GO" id="GO:0140359">
    <property type="term" value="F:ABC-type transporter activity"/>
    <property type="evidence" value="ECO:0007669"/>
    <property type="project" value="InterPro"/>
</dbReference>
<dbReference type="RefSeq" id="WP_057319814.1">
    <property type="nucleotide sequence ID" value="NZ_CACRUW010000009.1"/>
</dbReference>
<proteinExistence type="predicted"/>
<name>A0A173VPD2_PARDI</name>
<keyword evidence="5 6" id="KW-0472">Membrane</keyword>
<dbReference type="AlphaFoldDB" id="A0A173VPD2"/>
<dbReference type="InterPro" id="IPR013525">
    <property type="entry name" value="ABC2_TM"/>
</dbReference>
<keyword evidence="2" id="KW-1003">Cell membrane</keyword>